<proteinExistence type="predicted"/>
<keyword evidence="2" id="KW-0732">Signal</keyword>
<organism evidence="3 4">
    <name type="scientific">Arachis hypogaea</name>
    <name type="common">Peanut</name>
    <dbReference type="NCBI Taxonomy" id="3818"/>
    <lineage>
        <taxon>Eukaryota</taxon>
        <taxon>Viridiplantae</taxon>
        <taxon>Streptophyta</taxon>
        <taxon>Embryophyta</taxon>
        <taxon>Tracheophyta</taxon>
        <taxon>Spermatophyta</taxon>
        <taxon>Magnoliopsida</taxon>
        <taxon>eudicotyledons</taxon>
        <taxon>Gunneridae</taxon>
        <taxon>Pentapetalae</taxon>
        <taxon>rosids</taxon>
        <taxon>fabids</taxon>
        <taxon>Fabales</taxon>
        <taxon>Fabaceae</taxon>
        <taxon>Papilionoideae</taxon>
        <taxon>50 kb inversion clade</taxon>
        <taxon>dalbergioids sensu lato</taxon>
        <taxon>Dalbergieae</taxon>
        <taxon>Pterocarpus clade</taxon>
        <taxon>Arachis</taxon>
    </lineage>
</organism>
<protein>
    <submittedName>
        <fullName evidence="3">Uncharacterized protein</fullName>
    </submittedName>
</protein>
<comment type="caution">
    <text evidence="3">The sequence shown here is derived from an EMBL/GenBank/DDBJ whole genome shotgun (WGS) entry which is preliminary data.</text>
</comment>
<feature type="transmembrane region" description="Helical" evidence="1">
    <location>
        <begin position="20"/>
        <end position="38"/>
    </location>
</feature>
<sequence>MATVMSSVLLKLVFPPPASAVVSAVTVGSFLVLAYSGVSEMIGKHLNYSKFWNAATEKQKNKNIKVSSRVGMVLLYGPAFLAGAASFWLYPNEGLRSTLLNSAVTLHYFKRLFELDGGHFYTMSTAKGGFGCDWWQIKDRHRFLDVDFGRDDDVLVWVVSELMSPCLGCHEQWVNVLESHFDSEK</sequence>
<name>A0A445BGX6_ARAHY</name>
<evidence type="ECO:0000313" key="4">
    <source>
        <dbReference type="Proteomes" id="UP000289738"/>
    </source>
</evidence>
<keyword evidence="1" id="KW-0812">Transmembrane</keyword>
<keyword evidence="4" id="KW-1185">Reference proteome</keyword>
<feature type="signal peptide" evidence="2">
    <location>
        <begin position="1"/>
        <end position="20"/>
    </location>
</feature>
<feature type="chain" id="PRO_5019310035" evidence="2">
    <location>
        <begin position="21"/>
        <end position="185"/>
    </location>
</feature>
<dbReference type="AlphaFoldDB" id="A0A445BGX6"/>
<dbReference type="EMBL" id="SDMP01000009">
    <property type="protein sequence ID" value="RYR37934.1"/>
    <property type="molecule type" value="Genomic_DNA"/>
</dbReference>
<evidence type="ECO:0000256" key="1">
    <source>
        <dbReference type="SAM" id="Phobius"/>
    </source>
</evidence>
<evidence type="ECO:0000256" key="2">
    <source>
        <dbReference type="SAM" id="SignalP"/>
    </source>
</evidence>
<keyword evidence="1" id="KW-1133">Transmembrane helix</keyword>
<feature type="transmembrane region" description="Helical" evidence="1">
    <location>
        <begin position="70"/>
        <end position="90"/>
    </location>
</feature>
<keyword evidence="1" id="KW-0472">Membrane</keyword>
<evidence type="ECO:0000313" key="3">
    <source>
        <dbReference type="EMBL" id="RYR37934.1"/>
    </source>
</evidence>
<dbReference type="Proteomes" id="UP000289738">
    <property type="component" value="Chromosome A09"/>
</dbReference>
<accession>A0A445BGX6</accession>
<reference evidence="3 4" key="1">
    <citation type="submission" date="2019-01" db="EMBL/GenBank/DDBJ databases">
        <title>Sequencing of cultivated peanut Arachis hypogaea provides insights into genome evolution and oil improvement.</title>
        <authorList>
            <person name="Chen X."/>
        </authorList>
    </citation>
    <scope>NUCLEOTIDE SEQUENCE [LARGE SCALE GENOMIC DNA]</scope>
    <source>
        <strain evidence="4">cv. Fuhuasheng</strain>
        <tissue evidence="3">Leaves</tissue>
    </source>
</reference>
<gene>
    <name evidence="3" type="ORF">Ahy_A09g042850</name>
</gene>